<accession>A0A9W3JGQ8</accession>
<evidence type="ECO:0000256" key="1">
    <source>
        <dbReference type="SAM" id="Phobius"/>
    </source>
</evidence>
<dbReference type="EMBL" id="CP003752">
    <property type="protein sequence ID" value="AFQ15847.1"/>
    <property type="molecule type" value="Genomic_DNA"/>
</dbReference>
<protein>
    <submittedName>
        <fullName evidence="2">Uncharacterized protein</fullName>
    </submittedName>
</protein>
<gene>
    <name evidence="2" type="ORF">BTG_11955</name>
</gene>
<feature type="transmembrane region" description="Helical" evidence="1">
    <location>
        <begin position="74"/>
        <end position="93"/>
    </location>
</feature>
<dbReference type="AlphaFoldDB" id="A0A9W3JGQ8"/>
<feature type="transmembrane region" description="Helical" evidence="1">
    <location>
        <begin position="47"/>
        <end position="65"/>
    </location>
</feature>
<evidence type="ECO:0000313" key="3">
    <source>
        <dbReference type="Proteomes" id="UP000005259"/>
    </source>
</evidence>
<feature type="transmembrane region" description="Helical" evidence="1">
    <location>
        <begin position="99"/>
        <end position="116"/>
    </location>
</feature>
<sequence length="122" mass="13628">MPKQGKYNLVEIGLISIALWWAVLLLSPIATFKNSVYSTMEQVMPEQLWGMQCLFISFFLLYGVATDNKIIRSIGLLISIGFWTFVSVSLWLSDSATTGTSYFVWALMAAGLYLKLMKVGDG</sequence>
<keyword evidence="1" id="KW-0812">Transmembrane</keyword>
<dbReference type="KEGG" id="bti:BTG_11955"/>
<keyword evidence="1" id="KW-0472">Membrane</keyword>
<dbReference type="Proteomes" id="UP000005259">
    <property type="component" value="Chromosome"/>
</dbReference>
<organism evidence="2 3">
    <name type="scientific">Bacillus thuringiensis HD-771</name>
    <dbReference type="NCBI Taxonomy" id="1218175"/>
    <lineage>
        <taxon>Bacteria</taxon>
        <taxon>Bacillati</taxon>
        <taxon>Bacillota</taxon>
        <taxon>Bacilli</taxon>
        <taxon>Bacillales</taxon>
        <taxon>Bacillaceae</taxon>
        <taxon>Bacillus</taxon>
        <taxon>Bacillus cereus group</taxon>
    </lineage>
</organism>
<reference evidence="2 3" key="1">
    <citation type="submission" date="2012-08" db="EMBL/GenBank/DDBJ databases">
        <authorList>
            <person name="Doggett N."/>
            <person name="Teshima H."/>
            <person name="Bruce D."/>
            <person name="Detter J.C."/>
            <person name="Johnson S.L."/>
            <person name="Han C."/>
        </authorList>
    </citation>
    <scope>NUCLEOTIDE SEQUENCE [LARGE SCALE GENOMIC DNA]</scope>
    <source>
        <strain evidence="2 3">HD-771</strain>
    </source>
</reference>
<name>A0A9W3JGQ8_BACTU</name>
<keyword evidence="1" id="KW-1133">Transmembrane helix</keyword>
<proteinExistence type="predicted"/>
<feature type="transmembrane region" description="Helical" evidence="1">
    <location>
        <begin position="7"/>
        <end position="27"/>
    </location>
</feature>
<evidence type="ECO:0000313" key="2">
    <source>
        <dbReference type="EMBL" id="AFQ15847.1"/>
    </source>
</evidence>
<dbReference type="RefSeq" id="WP_001125914.1">
    <property type="nucleotide sequence ID" value="NC_018500.1"/>
</dbReference>